<organism evidence="9 10">
    <name type="scientific">Mesorhizobium escarrei</name>
    <dbReference type="NCBI Taxonomy" id="666018"/>
    <lineage>
        <taxon>Bacteria</taxon>
        <taxon>Pseudomonadati</taxon>
        <taxon>Pseudomonadota</taxon>
        <taxon>Alphaproteobacteria</taxon>
        <taxon>Hyphomicrobiales</taxon>
        <taxon>Phyllobacteriaceae</taxon>
        <taxon>Mesorhizobium</taxon>
    </lineage>
</organism>
<dbReference type="RefSeq" id="WP_254020701.1">
    <property type="nucleotide sequence ID" value="NZ_CAKXZT010000148.1"/>
</dbReference>
<protein>
    <submittedName>
        <fullName evidence="9">ABC transmembrane type-1 domain-containing protein</fullName>
    </submittedName>
</protein>
<dbReference type="Pfam" id="PF12911">
    <property type="entry name" value="OppC_N"/>
    <property type="match status" value="1"/>
</dbReference>
<dbReference type="PANTHER" id="PTHR43386">
    <property type="entry name" value="OLIGOPEPTIDE TRANSPORT SYSTEM PERMEASE PROTEIN APPC"/>
    <property type="match status" value="1"/>
</dbReference>
<dbReference type="InterPro" id="IPR025966">
    <property type="entry name" value="OppC_N"/>
</dbReference>
<proteinExistence type="inferred from homology"/>
<sequence>MVSLSPNSTSDRSPSRVMLALSNGRRFAKTHKSIVVGAIMVGFVVAMAALAPVLSPYSPTRIHPLDRLAGVGSPGYLLGADQQGRDILSRLMWGARSSLAIAVLPLTIAGILGLVLGSVAGYIGKLPETLIMRSMDVVFGLPPILLAIAVAATLGPGLVNLVISLSIVLLPPMTRVTFQVVTTLKEQPFVDAAKVSGATTPQIIFDQIIPNSLAPVIAYGASLAGSMVVFGAGISFIGLGIQPPQADWGRMINDGREVLDLHPHVSTLPGLAIFILAAGFNFLGDGLRDLLDPRMRM</sequence>
<feature type="transmembrane region" description="Helical" evidence="7">
    <location>
        <begin position="268"/>
        <end position="287"/>
    </location>
</feature>
<feature type="transmembrane region" description="Helical" evidence="7">
    <location>
        <begin position="216"/>
        <end position="241"/>
    </location>
</feature>
<dbReference type="EMBL" id="CAKXZT010000148">
    <property type="protein sequence ID" value="CAH2406142.1"/>
    <property type="molecule type" value="Genomic_DNA"/>
</dbReference>
<dbReference type="Proteomes" id="UP001153050">
    <property type="component" value="Unassembled WGS sequence"/>
</dbReference>
<feature type="transmembrane region" description="Helical" evidence="7">
    <location>
        <begin position="34"/>
        <end position="54"/>
    </location>
</feature>
<keyword evidence="5 7" id="KW-1133">Transmembrane helix</keyword>
<dbReference type="InterPro" id="IPR035906">
    <property type="entry name" value="MetI-like_sf"/>
</dbReference>
<gene>
    <name evidence="9" type="ORF">MES5069_510060</name>
</gene>
<evidence type="ECO:0000259" key="8">
    <source>
        <dbReference type="PROSITE" id="PS50928"/>
    </source>
</evidence>
<comment type="caution">
    <text evidence="9">The sequence shown here is derived from an EMBL/GenBank/DDBJ whole genome shotgun (WGS) entry which is preliminary data.</text>
</comment>
<dbReference type="Pfam" id="PF00528">
    <property type="entry name" value="BPD_transp_1"/>
    <property type="match status" value="1"/>
</dbReference>
<name>A0ABM9EAE5_9HYPH</name>
<feature type="transmembrane region" description="Helical" evidence="7">
    <location>
        <begin position="144"/>
        <end position="170"/>
    </location>
</feature>
<comment type="similarity">
    <text evidence="7">Belongs to the binding-protein-dependent transport system permease family.</text>
</comment>
<dbReference type="PROSITE" id="PS50928">
    <property type="entry name" value="ABC_TM1"/>
    <property type="match status" value="1"/>
</dbReference>
<evidence type="ECO:0000256" key="2">
    <source>
        <dbReference type="ARBA" id="ARBA00022448"/>
    </source>
</evidence>
<keyword evidence="10" id="KW-1185">Reference proteome</keyword>
<evidence type="ECO:0000313" key="9">
    <source>
        <dbReference type="EMBL" id="CAH2406142.1"/>
    </source>
</evidence>
<feature type="transmembrane region" description="Helical" evidence="7">
    <location>
        <begin position="99"/>
        <end position="124"/>
    </location>
</feature>
<evidence type="ECO:0000256" key="1">
    <source>
        <dbReference type="ARBA" id="ARBA00004651"/>
    </source>
</evidence>
<dbReference type="InterPro" id="IPR050366">
    <property type="entry name" value="BP-dependent_transpt_permease"/>
</dbReference>
<reference evidence="9 10" key="1">
    <citation type="submission" date="2022-03" db="EMBL/GenBank/DDBJ databases">
        <authorList>
            <person name="Brunel B."/>
        </authorList>
    </citation>
    <scope>NUCLEOTIDE SEQUENCE [LARGE SCALE GENOMIC DNA]</scope>
    <source>
        <strain evidence="9">STM5069sample</strain>
    </source>
</reference>
<dbReference type="InterPro" id="IPR000515">
    <property type="entry name" value="MetI-like"/>
</dbReference>
<evidence type="ECO:0000256" key="3">
    <source>
        <dbReference type="ARBA" id="ARBA00022475"/>
    </source>
</evidence>
<dbReference type="PANTHER" id="PTHR43386:SF25">
    <property type="entry name" value="PEPTIDE ABC TRANSPORTER PERMEASE PROTEIN"/>
    <property type="match status" value="1"/>
</dbReference>
<evidence type="ECO:0000256" key="4">
    <source>
        <dbReference type="ARBA" id="ARBA00022692"/>
    </source>
</evidence>
<dbReference type="CDD" id="cd06261">
    <property type="entry name" value="TM_PBP2"/>
    <property type="match status" value="1"/>
</dbReference>
<feature type="domain" description="ABC transmembrane type-1" evidence="8">
    <location>
        <begin position="95"/>
        <end position="284"/>
    </location>
</feature>
<accession>A0ABM9EAE5</accession>
<evidence type="ECO:0000256" key="5">
    <source>
        <dbReference type="ARBA" id="ARBA00022989"/>
    </source>
</evidence>
<keyword evidence="4 7" id="KW-0812">Transmembrane</keyword>
<evidence type="ECO:0000313" key="10">
    <source>
        <dbReference type="Proteomes" id="UP001153050"/>
    </source>
</evidence>
<keyword evidence="2 7" id="KW-0813">Transport</keyword>
<keyword evidence="6 7" id="KW-0472">Membrane</keyword>
<evidence type="ECO:0000256" key="7">
    <source>
        <dbReference type="RuleBase" id="RU363032"/>
    </source>
</evidence>
<keyword evidence="3" id="KW-1003">Cell membrane</keyword>
<evidence type="ECO:0000256" key="6">
    <source>
        <dbReference type="ARBA" id="ARBA00023136"/>
    </source>
</evidence>
<dbReference type="Gene3D" id="1.10.3720.10">
    <property type="entry name" value="MetI-like"/>
    <property type="match status" value="1"/>
</dbReference>
<comment type="subcellular location">
    <subcellularLocation>
        <location evidence="1 7">Cell membrane</location>
        <topology evidence="1 7">Multi-pass membrane protein</topology>
    </subcellularLocation>
</comment>
<dbReference type="SUPFAM" id="SSF161098">
    <property type="entry name" value="MetI-like"/>
    <property type="match status" value="1"/>
</dbReference>